<dbReference type="Proteomes" id="UP000799424">
    <property type="component" value="Unassembled WGS sequence"/>
</dbReference>
<accession>A0A6A6ZXZ8</accession>
<dbReference type="PANTHER" id="PTHR33428:SF14">
    <property type="entry name" value="CARBOXYLESTERASE TYPE B DOMAIN-CONTAINING PROTEIN"/>
    <property type="match status" value="1"/>
</dbReference>
<evidence type="ECO:0008006" key="3">
    <source>
        <dbReference type="Google" id="ProtNLM"/>
    </source>
</evidence>
<dbReference type="PANTHER" id="PTHR33428">
    <property type="entry name" value="CHLOROPHYLLASE-2, CHLOROPLASTIC"/>
    <property type="match status" value="1"/>
</dbReference>
<dbReference type="OrthoDB" id="2141514at2759"/>
<protein>
    <recommendedName>
        <fullName evidence="3">Alpha/beta-hydrolase</fullName>
    </recommendedName>
</protein>
<proteinExistence type="predicted"/>
<evidence type="ECO:0000313" key="2">
    <source>
        <dbReference type="Proteomes" id="UP000799424"/>
    </source>
</evidence>
<dbReference type="AlphaFoldDB" id="A0A6A6ZXZ8"/>
<sequence>DATLANHTIYQPKDPFKVGTKIPVIAWGNGGCMQNGTLFSPALEQIASFGTMIIAVGTIQGIPSTGNGSGPMGSWPERQRAAIDWVVANAGKGNYTHVDATRIAVWGSSCGGIESYANANDTRVNSVGIFNSGLMAETDRTNIVEKITKPIFYFIGGSTDIAYAYAERDYAALPAGTPSWKGNDDQGHLGGFANFPNAGYFGVAGVKYMQWLLRGDAAAGAWFTDG</sequence>
<dbReference type="SUPFAM" id="SSF53474">
    <property type="entry name" value="alpha/beta-Hydrolases"/>
    <property type="match status" value="1"/>
</dbReference>
<dbReference type="EMBL" id="MU006227">
    <property type="protein sequence ID" value="KAF2825881.1"/>
    <property type="molecule type" value="Genomic_DNA"/>
</dbReference>
<keyword evidence="2" id="KW-1185">Reference proteome</keyword>
<feature type="non-terminal residue" evidence="1">
    <location>
        <position position="226"/>
    </location>
</feature>
<reference evidence="1" key="1">
    <citation type="journal article" date="2020" name="Stud. Mycol.">
        <title>101 Dothideomycetes genomes: a test case for predicting lifestyles and emergence of pathogens.</title>
        <authorList>
            <person name="Haridas S."/>
            <person name="Albert R."/>
            <person name="Binder M."/>
            <person name="Bloem J."/>
            <person name="Labutti K."/>
            <person name="Salamov A."/>
            <person name="Andreopoulos B."/>
            <person name="Baker S."/>
            <person name="Barry K."/>
            <person name="Bills G."/>
            <person name="Bluhm B."/>
            <person name="Cannon C."/>
            <person name="Castanera R."/>
            <person name="Culley D."/>
            <person name="Daum C."/>
            <person name="Ezra D."/>
            <person name="Gonzalez J."/>
            <person name="Henrissat B."/>
            <person name="Kuo A."/>
            <person name="Liang C."/>
            <person name="Lipzen A."/>
            <person name="Lutzoni F."/>
            <person name="Magnuson J."/>
            <person name="Mondo S."/>
            <person name="Nolan M."/>
            <person name="Ohm R."/>
            <person name="Pangilinan J."/>
            <person name="Park H.-J."/>
            <person name="Ramirez L."/>
            <person name="Alfaro M."/>
            <person name="Sun H."/>
            <person name="Tritt A."/>
            <person name="Yoshinaga Y."/>
            <person name="Zwiers L.-H."/>
            <person name="Turgeon B."/>
            <person name="Goodwin S."/>
            <person name="Spatafora J."/>
            <person name="Crous P."/>
            <person name="Grigoriev I."/>
        </authorList>
    </citation>
    <scope>NUCLEOTIDE SEQUENCE</scope>
    <source>
        <strain evidence="1">CBS 113818</strain>
    </source>
</reference>
<organism evidence="1 2">
    <name type="scientific">Ophiobolus disseminans</name>
    <dbReference type="NCBI Taxonomy" id="1469910"/>
    <lineage>
        <taxon>Eukaryota</taxon>
        <taxon>Fungi</taxon>
        <taxon>Dikarya</taxon>
        <taxon>Ascomycota</taxon>
        <taxon>Pezizomycotina</taxon>
        <taxon>Dothideomycetes</taxon>
        <taxon>Pleosporomycetidae</taxon>
        <taxon>Pleosporales</taxon>
        <taxon>Pleosporineae</taxon>
        <taxon>Phaeosphaeriaceae</taxon>
        <taxon>Ophiobolus</taxon>
    </lineage>
</organism>
<dbReference type="InterPro" id="IPR029058">
    <property type="entry name" value="AB_hydrolase_fold"/>
</dbReference>
<evidence type="ECO:0000313" key="1">
    <source>
        <dbReference type="EMBL" id="KAF2825881.1"/>
    </source>
</evidence>
<name>A0A6A6ZXZ8_9PLEO</name>
<gene>
    <name evidence="1" type="ORF">CC86DRAFT_250923</name>
</gene>
<dbReference type="Gene3D" id="3.40.50.1820">
    <property type="entry name" value="alpha/beta hydrolase"/>
    <property type="match status" value="1"/>
</dbReference>
<feature type="non-terminal residue" evidence="1">
    <location>
        <position position="1"/>
    </location>
</feature>